<sequence>MLHNSEIKTLEVQLARQARVSSVVLMVLSAVALAKVLAQVLGALSTLGH</sequence>
<keyword evidence="1" id="KW-1133">Transmembrane helix</keyword>
<gene>
    <name evidence="2" type="ORF">ACETIH_15275</name>
</gene>
<evidence type="ECO:0000313" key="3">
    <source>
        <dbReference type="Proteomes" id="UP001593940"/>
    </source>
</evidence>
<name>A0ABV6YA32_9HYPH</name>
<reference evidence="2 3" key="1">
    <citation type="submission" date="2024-09" db="EMBL/GenBank/DDBJ databases">
        <title>Nodulacao em especies de Leguminosae Basais da Amazonia e Caracterizacao dos Rizobios e Bacterias Associadas aos Nodulos.</title>
        <authorList>
            <person name="Jambeiro I.C.A."/>
            <person name="Lopes I.S."/>
            <person name="Aguiar E.R.G.R."/>
            <person name="Santos A.F.J."/>
            <person name="Dos Santos J.M.F."/>
            <person name="Gross E."/>
        </authorList>
    </citation>
    <scope>NUCLEOTIDE SEQUENCE [LARGE SCALE GENOMIC DNA]</scope>
    <source>
        <strain evidence="2 3">BRUESC1165</strain>
    </source>
</reference>
<organism evidence="2 3">
    <name type="scientific">Microvirga arabica</name>
    <dbReference type="NCBI Taxonomy" id="1128671"/>
    <lineage>
        <taxon>Bacteria</taxon>
        <taxon>Pseudomonadati</taxon>
        <taxon>Pseudomonadota</taxon>
        <taxon>Alphaproteobacteria</taxon>
        <taxon>Hyphomicrobiales</taxon>
        <taxon>Methylobacteriaceae</taxon>
        <taxon>Microvirga</taxon>
    </lineage>
</organism>
<keyword evidence="1" id="KW-0812">Transmembrane</keyword>
<evidence type="ECO:0000313" key="2">
    <source>
        <dbReference type="EMBL" id="MFC1458045.1"/>
    </source>
</evidence>
<keyword evidence="3" id="KW-1185">Reference proteome</keyword>
<comment type="caution">
    <text evidence="2">The sequence shown here is derived from an EMBL/GenBank/DDBJ whole genome shotgun (WGS) entry which is preliminary data.</text>
</comment>
<evidence type="ECO:0000256" key="1">
    <source>
        <dbReference type="SAM" id="Phobius"/>
    </source>
</evidence>
<protein>
    <submittedName>
        <fullName evidence="2">Uncharacterized protein</fullName>
    </submittedName>
</protein>
<feature type="transmembrane region" description="Helical" evidence="1">
    <location>
        <begin position="20"/>
        <end position="44"/>
    </location>
</feature>
<accession>A0ABV6YA32</accession>
<dbReference type="Proteomes" id="UP001593940">
    <property type="component" value="Unassembled WGS sequence"/>
</dbReference>
<dbReference type="RefSeq" id="WP_377030135.1">
    <property type="nucleotide sequence ID" value="NZ_JBHOMY010000041.1"/>
</dbReference>
<proteinExistence type="predicted"/>
<keyword evidence="1" id="KW-0472">Membrane</keyword>
<dbReference type="EMBL" id="JBHOMY010000041">
    <property type="protein sequence ID" value="MFC1458045.1"/>
    <property type="molecule type" value="Genomic_DNA"/>
</dbReference>